<keyword evidence="11" id="KW-0645">Protease</keyword>
<evidence type="ECO:0000256" key="2">
    <source>
        <dbReference type="ARBA" id="ARBA00022729"/>
    </source>
</evidence>
<evidence type="ECO:0000256" key="4">
    <source>
        <dbReference type="ARBA" id="ARBA00022960"/>
    </source>
</evidence>
<evidence type="ECO:0000256" key="9">
    <source>
        <dbReference type="RuleBase" id="RU004016"/>
    </source>
</evidence>
<evidence type="ECO:0000256" key="7">
    <source>
        <dbReference type="PIRSR" id="PIRSR618044-1"/>
    </source>
</evidence>
<dbReference type="PANTHER" id="PTHR21581">
    <property type="entry name" value="D-ALANYL-D-ALANINE CARBOXYPEPTIDASE"/>
    <property type="match status" value="1"/>
</dbReference>
<protein>
    <submittedName>
        <fullName evidence="11">D-alanyl-D-alanine carboxypeptidase</fullName>
    </submittedName>
</protein>
<keyword evidence="6" id="KW-0961">Cell wall biogenesis/degradation</keyword>
<organism evidence="11 12">
    <name type="scientific">Faecalibacterium prausnitzii</name>
    <dbReference type="NCBI Taxonomy" id="853"/>
    <lineage>
        <taxon>Bacteria</taxon>
        <taxon>Bacillati</taxon>
        <taxon>Bacillota</taxon>
        <taxon>Clostridia</taxon>
        <taxon>Eubacteriales</taxon>
        <taxon>Oscillospiraceae</taxon>
        <taxon>Faecalibacterium</taxon>
    </lineage>
</organism>
<dbReference type="EMBL" id="NMTY01000004">
    <property type="protein sequence ID" value="PDX82445.1"/>
    <property type="molecule type" value="Genomic_DNA"/>
</dbReference>
<dbReference type="GO" id="GO:0071555">
    <property type="term" value="P:cell wall organization"/>
    <property type="evidence" value="ECO:0007669"/>
    <property type="project" value="UniProtKB-KW"/>
</dbReference>
<evidence type="ECO:0000256" key="5">
    <source>
        <dbReference type="ARBA" id="ARBA00022984"/>
    </source>
</evidence>
<feature type="active site" description="Acyl-ester intermediate" evidence="7">
    <location>
        <position position="68"/>
    </location>
</feature>
<name>A0A2A7ATD9_9FIRM</name>
<sequence>MKRRRSAQKRRTRRRWLIFLLILLALLLFWPRRVSLEGLISPEAVLMDADSGEVLAAKNADVSIYPASMTKVMTALLVLEANPDLDTPVTLPEDIFPELRAEGASMAGFLPGETATVRDLLYGVLLPSGAECCEALAREVSGSEEAFVASMNQKAAALGMASTHFCNPTGLHDPEHVSTARDMARLLRAAMQNEMFRTIFATARYTVPPTNLHPDGFTMESTFWSELDGTELRRGKFLGGKTGYTSAAGLCLASAAEVKGKTYLMVTAGAQGNHNTEPYHVDDAVNVCRQLAR</sequence>
<dbReference type="InterPro" id="IPR001967">
    <property type="entry name" value="Peptidase_S11_N"/>
</dbReference>
<dbReference type="SUPFAM" id="SSF56601">
    <property type="entry name" value="beta-lactamase/transpeptidase-like"/>
    <property type="match status" value="1"/>
</dbReference>
<comment type="similarity">
    <text evidence="1 9">Belongs to the peptidase S11 family.</text>
</comment>
<evidence type="ECO:0000256" key="6">
    <source>
        <dbReference type="ARBA" id="ARBA00023316"/>
    </source>
</evidence>
<keyword evidence="4" id="KW-0133">Cell shape</keyword>
<dbReference type="InterPro" id="IPR012338">
    <property type="entry name" value="Beta-lactam/transpept-like"/>
</dbReference>
<reference evidence="11 12" key="1">
    <citation type="journal article" date="2017" name="Front. Microbiol.">
        <title>New Insights into the Diversity of the Genus Faecalibacterium.</title>
        <authorList>
            <person name="Benevides L."/>
            <person name="Burman S."/>
            <person name="Martin R."/>
            <person name="Robert V."/>
            <person name="Thomas M."/>
            <person name="Miquel S."/>
            <person name="Chain F."/>
            <person name="Sokol H."/>
            <person name="Bermudez-Humaran L.G."/>
            <person name="Morrison M."/>
            <person name="Langella P."/>
            <person name="Azevedo V.A."/>
            <person name="Chatel J.M."/>
            <person name="Soares S."/>
        </authorList>
    </citation>
    <scope>NUCLEOTIDE SEQUENCE [LARGE SCALE GENOMIC DNA]</scope>
    <source>
        <strain evidence="11 12">CNCM I 4575</strain>
    </source>
</reference>
<keyword evidence="11" id="KW-0121">Carboxypeptidase</keyword>
<evidence type="ECO:0000256" key="3">
    <source>
        <dbReference type="ARBA" id="ARBA00022801"/>
    </source>
</evidence>
<dbReference type="GO" id="GO:0008360">
    <property type="term" value="P:regulation of cell shape"/>
    <property type="evidence" value="ECO:0007669"/>
    <property type="project" value="UniProtKB-KW"/>
</dbReference>
<feature type="active site" evidence="7">
    <location>
        <position position="128"/>
    </location>
</feature>
<feature type="domain" description="Peptidase S11 D-alanyl-D-alanine carboxypeptidase A N-terminal" evidence="10">
    <location>
        <begin position="41"/>
        <end position="271"/>
    </location>
</feature>
<dbReference type="PRINTS" id="PR00725">
    <property type="entry name" value="DADACBPTASE1"/>
</dbReference>
<dbReference type="PANTHER" id="PTHR21581:SF6">
    <property type="entry name" value="TRAFFICKING PROTEIN PARTICLE COMPLEX SUBUNIT 12"/>
    <property type="match status" value="1"/>
</dbReference>
<dbReference type="Proteomes" id="UP000220005">
    <property type="component" value="Unassembled WGS sequence"/>
</dbReference>
<evidence type="ECO:0000256" key="1">
    <source>
        <dbReference type="ARBA" id="ARBA00007164"/>
    </source>
</evidence>
<gene>
    <name evidence="11" type="ORF">CGS58_02950</name>
</gene>
<dbReference type="Gene3D" id="3.40.710.10">
    <property type="entry name" value="DD-peptidase/beta-lactamase superfamily"/>
    <property type="match status" value="1"/>
</dbReference>
<keyword evidence="3" id="KW-0378">Hydrolase</keyword>
<evidence type="ECO:0000256" key="8">
    <source>
        <dbReference type="PIRSR" id="PIRSR618044-2"/>
    </source>
</evidence>
<dbReference type="RefSeq" id="WP_097838882.1">
    <property type="nucleotide sequence ID" value="NZ_NMTY01000004.1"/>
</dbReference>
<dbReference type="Pfam" id="PF00768">
    <property type="entry name" value="Peptidase_S11"/>
    <property type="match status" value="1"/>
</dbReference>
<dbReference type="InterPro" id="IPR018044">
    <property type="entry name" value="Peptidase_S11"/>
</dbReference>
<dbReference type="GO" id="GO:0009002">
    <property type="term" value="F:serine-type D-Ala-D-Ala carboxypeptidase activity"/>
    <property type="evidence" value="ECO:0007669"/>
    <property type="project" value="InterPro"/>
</dbReference>
<keyword evidence="2" id="KW-0732">Signal</keyword>
<comment type="caution">
    <text evidence="11">The sequence shown here is derived from an EMBL/GenBank/DDBJ whole genome shotgun (WGS) entry which is preliminary data.</text>
</comment>
<feature type="active site" description="Proton acceptor" evidence="7">
    <location>
        <position position="71"/>
    </location>
</feature>
<evidence type="ECO:0000313" key="11">
    <source>
        <dbReference type="EMBL" id="PDX82445.1"/>
    </source>
</evidence>
<dbReference type="AlphaFoldDB" id="A0A2A7ATD9"/>
<accession>A0A2A7ATD9</accession>
<dbReference type="GO" id="GO:0006508">
    <property type="term" value="P:proteolysis"/>
    <property type="evidence" value="ECO:0007669"/>
    <property type="project" value="InterPro"/>
</dbReference>
<keyword evidence="5" id="KW-0573">Peptidoglycan synthesis</keyword>
<proteinExistence type="inferred from homology"/>
<dbReference type="GO" id="GO:0009252">
    <property type="term" value="P:peptidoglycan biosynthetic process"/>
    <property type="evidence" value="ECO:0007669"/>
    <property type="project" value="UniProtKB-KW"/>
</dbReference>
<evidence type="ECO:0000259" key="10">
    <source>
        <dbReference type="Pfam" id="PF00768"/>
    </source>
</evidence>
<evidence type="ECO:0000313" key="12">
    <source>
        <dbReference type="Proteomes" id="UP000220005"/>
    </source>
</evidence>
<feature type="binding site" evidence="8">
    <location>
        <position position="241"/>
    </location>
    <ligand>
        <name>substrate</name>
    </ligand>
</feature>